<proteinExistence type="predicted"/>
<name>A0ABS4G9F1_9FIRM</name>
<accession>A0ABS4G9F1</accession>
<sequence>MQLDFHFYTIYTLCMLSGIKHEYSKKISYASQHTDDAKYNHELEFVSGGRFQQQMSAHKFIDPRVFDNKTCYDIFLPFHFLSGVEGQEFYEMLLCRENSVTANELLNDTLRTLDKPYGLQRLGVTLHVYADTWSHQDFHGLNRDGNKIDYLDLLNTEKTFINEVVLGTSKLIPPLGHGQVYTYPDEPYLRWEYSKCNAEEHYKINNLDRFIDAAFHIFSFLANQVKEHTPVIFEKEPAKWNEIEDKFIEIFSIRESLEQREIIWQRRISEGFFGFKSNIEYNDREWFYEAVEVKNKDLHIYDKKEKFQISDWKYFHDALTLHKFYVKNELLPKYGIIT</sequence>
<organism evidence="1 2">
    <name type="scientific">Sedimentibacter acidaminivorans</name>
    <dbReference type="NCBI Taxonomy" id="913099"/>
    <lineage>
        <taxon>Bacteria</taxon>
        <taxon>Bacillati</taxon>
        <taxon>Bacillota</taxon>
        <taxon>Tissierellia</taxon>
        <taxon>Sedimentibacter</taxon>
    </lineage>
</organism>
<dbReference type="RefSeq" id="WP_209510090.1">
    <property type="nucleotide sequence ID" value="NZ_JAGGKS010000001.1"/>
</dbReference>
<protein>
    <submittedName>
        <fullName evidence="1">Uncharacterized protein</fullName>
    </submittedName>
</protein>
<keyword evidence="2" id="KW-1185">Reference proteome</keyword>
<evidence type="ECO:0000313" key="2">
    <source>
        <dbReference type="Proteomes" id="UP001519342"/>
    </source>
</evidence>
<dbReference type="Pfam" id="PF20551">
    <property type="entry name" value="DUF6765"/>
    <property type="match status" value="1"/>
</dbReference>
<evidence type="ECO:0000313" key="1">
    <source>
        <dbReference type="EMBL" id="MBP1924320.1"/>
    </source>
</evidence>
<comment type="caution">
    <text evidence="1">The sequence shown here is derived from an EMBL/GenBank/DDBJ whole genome shotgun (WGS) entry which is preliminary data.</text>
</comment>
<dbReference type="EMBL" id="JAGGKS010000001">
    <property type="protein sequence ID" value="MBP1924320.1"/>
    <property type="molecule type" value="Genomic_DNA"/>
</dbReference>
<gene>
    <name evidence="1" type="ORF">J2Z76_000173</name>
</gene>
<reference evidence="1 2" key="1">
    <citation type="submission" date="2021-03" db="EMBL/GenBank/DDBJ databases">
        <title>Genomic Encyclopedia of Type Strains, Phase IV (KMG-IV): sequencing the most valuable type-strain genomes for metagenomic binning, comparative biology and taxonomic classification.</title>
        <authorList>
            <person name="Goeker M."/>
        </authorList>
    </citation>
    <scope>NUCLEOTIDE SEQUENCE [LARGE SCALE GENOMIC DNA]</scope>
    <source>
        <strain evidence="1 2">DSM 24004</strain>
    </source>
</reference>
<dbReference type="InterPro" id="IPR046653">
    <property type="entry name" value="DUF6765"/>
</dbReference>
<dbReference type="Proteomes" id="UP001519342">
    <property type="component" value="Unassembled WGS sequence"/>
</dbReference>